<evidence type="ECO:0008006" key="3">
    <source>
        <dbReference type="Google" id="ProtNLM"/>
    </source>
</evidence>
<dbReference type="InterPro" id="IPR023214">
    <property type="entry name" value="HAD_sf"/>
</dbReference>
<dbReference type="Gene3D" id="3.40.50.1000">
    <property type="entry name" value="HAD superfamily/HAD-like"/>
    <property type="match status" value="1"/>
</dbReference>
<evidence type="ECO:0000313" key="2">
    <source>
        <dbReference type="Proteomes" id="UP001485043"/>
    </source>
</evidence>
<name>A0AAW1TF75_9CHLO</name>
<dbReference type="Proteomes" id="UP001485043">
    <property type="component" value="Unassembled WGS sequence"/>
</dbReference>
<accession>A0AAW1TF75</accession>
<dbReference type="InterPro" id="IPR036412">
    <property type="entry name" value="HAD-like_sf"/>
</dbReference>
<keyword evidence="2" id="KW-1185">Reference proteome</keyword>
<dbReference type="EMBL" id="JALJOV010000093">
    <property type="protein sequence ID" value="KAK9867335.1"/>
    <property type="molecule type" value="Genomic_DNA"/>
</dbReference>
<dbReference type="InterPro" id="IPR027706">
    <property type="entry name" value="PGP_Pase"/>
</dbReference>
<protein>
    <recommendedName>
        <fullName evidence="3">Phosphatidylglycerophosphatase GEP4, mitochondrial</fullName>
    </recommendedName>
</protein>
<dbReference type="NCBIfam" id="TIGR01668">
    <property type="entry name" value="YqeG_hyp_ppase"/>
    <property type="match status" value="1"/>
</dbReference>
<comment type="caution">
    <text evidence="1">The sequence shown here is derived from an EMBL/GenBank/DDBJ whole genome shotgun (WGS) entry which is preliminary data.</text>
</comment>
<gene>
    <name evidence="1" type="ORF">WJX84_001695</name>
</gene>
<dbReference type="AlphaFoldDB" id="A0AAW1TF75"/>
<reference evidence="1 2" key="1">
    <citation type="journal article" date="2024" name="Nat. Commun.">
        <title>Phylogenomics reveals the evolutionary origins of lichenization in chlorophyte algae.</title>
        <authorList>
            <person name="Puginier C."/>
            <person name="Libourel C."/>
            <person name="Otte J."/>
            <person name="Skaloud P."/>
            <person name="Haon M."/>
            <person name="Grisel S."/>
            <person name="Petersen M."/>
            <person name="Berrin J.G."/>
            <person name="Delaux P.M."/>
            <person name="Dal Grande F."/>
            <person name="Keller J."/>
        </authorList>
    </citation>
    <scope>NUCLEOTIDE SEQUENCE [LARGE SCALE GENOMIC DNA]</scope>
    <source>
        <strain evidence="1 2">SAG 2523</strain>
    </source>
</reference>
<sequence length="243" mass="26871">MAAQNLPQETKQSRRLSWYQKLGQSVNPSAIGMFGQVFLREQKWAIPHLEVQDITHINWHALRSAGFSACAFDKDNTLTKPYDMVVYPPLAQSLADCQREFEGRAVIVSNSAGLEEFDAEGKEAAAVEAALGVPVLRHSEKKPGGSAASLTSYFGCDASEILMVGDRFLTDVVYGNRNGLFTVRTRAFELAGEPTSVLWARKLEEKLVKRWRAKGQQPPMQTVLLRTGLSVDCFRKAPDAPQG</sequence>
<proteinExistence type="predicted"/>
<dbReference type="InterPro" id="IPR010021">
    <property type="entry name" value="PGPP1/Gep4"/>
</dbReference>
<dbReference type="SUPFAM" id="SSF56784">
    <property type="entry name" value="HAD-like"/>
    <property type="match status" value="1"/>
</dbReference>
<organism evidence="1 2">
    <name type="scientific">Apatococcus fuscideae</name>
    <dbReference type="NCBI Taxonomy" id="2026836"/>
    <lineage>
        <taxon>Eukaryota</taxon>
        <taxon>Viridiplantae</taxon>
        <taxon>Chlorophyta</taxon>
        <taxon>core chlorophytes</taxon>
        <taxon>Trebouxiophyceae</taxon>
        <taxon>Chlorellales</taxon>
        <taxon>Chlorellaceae</taxon>
        <taxon>Apatococcus</taxon>
    </lineage>
</organism>
<dbReference type="Pfam" id="PF09419">
    <property type="entry name" value="PGP_phosphatase"/>
    <property type="match status" value="1"/>
</dbReference>
<evidence type="ECO:0000313" key="1">
    <source>
        <dbReference type="EMBL" id="KAK9867335.1"/>
    </source>
</evidence>
<dbReference type="GO" id="GO:0008962">
    <property type="term" value="F:phosphatidylglycerophosphatase activity"/>
    <property type="evidence" value="ECO:0007669"/>
    <property type="project" value="InterPro"/>
</dbReference>